<organism evidence="1 2">
    <name type="scientific">Dreissena polymorpha</name>
    <name type="common">Zebra mussel</name>
    <name type="synonym">Mytilus polymorpha</name>
    <dbReference type="NCBI Taxonomy" id="45954"/>
    <lineage>
        <taxon>Eukaryota</taxon>
        <taxon>Metazoa</taxon>
        <taxon>Spiralia</taxon>
        <taxon>Lophotrochozoa</taxon>
        <taxon>Mollusca</taxon>
        <taxon>Bivalvia</taxon>
        <taxon>Autobranchia</taxon>
        <taxon>Heteroconchia</taxon>
        <taxon>Euheterodonta</taxon>
        <taxon>Imparidentia</taxon>
        <taxon>Neoheterodontei</taxon>
        <taxon>Myida</taxon>
        <taxon>Dreissenoidea</taxon>
        <taxon>Dreissenidae</taxon>
        <taxon>Dreissena</taxon>
    </lineage>
</organism>
<protein>
    <submittedName>
        <fullName evidence="1">Uncharacterized protein</fullName>
    </submittedName>
</protein>
<reference evidence="1" key="2">
    <citation type="submission" date="2020-11" db="EMBL/GenBank/DDBJ databases">
        <authorList>
            <person name="McCartney M.A."/>
            <person name="Auch B."/>
            <person name="Kono T."/>
            <person name="Mallez S."/>
            <person name="Becker A."/>
            <person name="Gohl D.M."/>
            <person name="Silverstein K.A.T."/>
            <person name="Koren S."/>
            <person name="Bechman K.B."/>
            <person name="Herman A."/>
            <person name="Abrahante J.E."/>
            <person name="Garbe J."/>
        </authorList>
    </citation>
    <scope>NUCLEOTIDE SEQUENCE</scope>
    <source>
        <strain evidence="1">Duluth1</strain>
        <tissue evidence="1">Whole animal</tissue>
    </source>
</reference>
<dbReference type="EMBL" id="JAIWYP010000007">
    <property type="protein sequence ID" value="KAH3797984.1"/>
    <property type="molecule type" value="Genomic_DNA"/>
</dbReference>
<dbReference type="AlphaFoldDB" id="A0A9D4FHX2"/>
<dbReference type="Proteomes" id="UP000828390">
    <property type="component" value="Unassembled WGS sequence"/>
</dbReference>
<gene>
    <name evidence="1" type="ORF">DPMN_151574</name>
</gene>
<sequence length="82" mass="8877">MTAVLLCGQNSNLILSNISEASVSSRLLQPQKSTIIDIDFARQQHQSSPHEPQSRTNLPLHLTLAASVHDDPPLDLTLAPSP</sequence>
<accession>A0A9D4FHX2</accession>
<evidence type="ECO:0000313" key="1">
    <source>
        <dbReference type="EMBL" id="KAH3797984.1"/>
    </source>
</evidence>
<name>A0A9D4FHX2_DREPO</name>
<evidence type="ECO:0000313" key="2">
    <source>
        <dbReference type="Proteomes" id="UP000828390"/>
    </source>
</evidence>
<keyword evidence="2" id="KW-1185">Reference proteome</keyword>
<comment type="caution">
    <text evidence="1">The sequence shown here is derived from an EMBL/GenBank/DDBJ whole genome shotgun (WGS) entry which is preliminary data.</text>
</comment>
<reference evidence="1" key="1">
    <citation type="journal article" date="2019" name="bioRxiv">
        <title>The Genome of the Zebra Mussel, Dreissena polymorpha: A Resource for Invasive Species Research.</title>
        <authorList>
            <person name="McCartney M.A."/>
            <person name="Auch B."/>
            <person name="Kono T."/>
            <person name="Mallez S."/>
            <person name="Zhang Y."/>
            <person name="Obille A."/>
            <person name="Becker A."/>
            <person name="Abrahante J.E."/>
            <person name="Garbe J."/>
            <person name="Badalamenti J.P."/>
            <person name="Herman A."/>
            <person name="Mangelson H."/>
            <person name="Liachko I."/>
            <person name="Sullivan S."/>
            <person name="Sone E.D."/>
            <person name="Koren S."/>
            <person name="Silverstein K.A.T."/>
            <person name="Beckman K.B."/>
            <person name="Gohl D.M."/>
        </authorList>
    </citation>
    <scope>NUCLEOTIDE SEQUENCE</scope>
    <source>
        <strain evidence="1">Duluth1</strain>
        <tissue evidence="1">Whole animal</tissue>
    </source>
</reference>
<proteinExistence type="predicted"/>